<proteinExistence type="predicted"/>
<dbReference type="CDD" id="cd01949">
    <property type="entry name" value="GGDEF"/>
    <property type="match status" value="1"/>
</dbReference>
<dbReference type="EMBL" id="QPIJ01000009">
    <property type="protein sequence ID" value="RCV92806.1"/>
    <property type="molecule type" value="Genomic_DNA"/>
</dbReference>
<dbReference type="FunFam" id="3.30.70.270:FF:000001">
    <property type="entry name" value="Diguanylate cyclase domain protein"/>
    <property type="match status" value="1"/>
</dbReference>
<dbReference type="SMART" id="SM00267">
    <property type="entry name" value="GGDEF"/>
    <property type="match status" value="1"/>
</dbReference>
<reference evidence="6 7" key="1">
    <citation type="submission" date="2018-07" db="EMBL/GenBank/DDBJ databases">
        <title>Halomonas rutogse sp. nov., isolated from Lake TangqianCo on Tibetan Plateau.</title>
        <authorList>
            <person name="Lu H."/>
            <person name="Xing P."/>
            <person name="Wu Q."/>
        </authorList>
    </citation>
    <scope>NUCLEOTIDE SEQUENCE [LARGE SCALE GENOMIC DNA]</scope>
    <source>
        <strain evidence="6 7">TQ8S</strain>
    </source>
</reference>
<dbReference type="GO" id="GO:0005886">
    <property type="term" value="C:plasma membrane"/>
    <property type="evidence" value="ECO:0007669"/>
    <property type="project" value="TreeGrafter"/>
</dbReference>
<dbReference type="NCBIfam" id="TIGR00254">
    <property type="entry name" value="GGDEF"/>
    <property type="match status" value="1"/>
</dbReference>
<comment type="cofactor">
    <cofactor evidence="1">
        <name>Mg(2+)</name>
        <dbReference type="ChEBI" id="CHEBI:18420"/>
    </cofactor>
</comment>
<keyword evidence="4" id="KW-0472">Membrane</keyword>
<dbReference type="AlphaFoldDB" id="A0A368U8I5"/>
<dbReference type="Gene3D" id="3.30.70.270">
    <property type="match status" value="1"/>
</dbReference>
<dbReference type="PANTHER" id="PTHR45138">
    <property type="entry name" value="REGULATORY COMPONENTS OF SENSORY TRANSDUCTION SYSTEM"/>
    <property type="match status" value="1"/>
</dbReference>
<dbReference type="GO" id="GO:1902201">
    <property type="term" value="P:negative regulation of bacterial-type flagellum-dependent cell motility"/>
    <property type="evidence" value="ECO:0007669"/>
    <property type="project" value="TreeGrafter"/>
</dbReference>
<sequence length="390" mass="43985">MELASYAEKMRHDIQRDNRQKLELVDAVAVEAAFQSNNDLADRVVRGLFNGEHVARVVLRDEFGRPLAEHQVSRSAPIGNGWLSQWLFGDILHYIESLEYELDDNSLTQVGEVELLLAPDSLSRQFVERGLEILLISLLEAVALALVVVVGFHFFITRSLLKVYESVINTDPHQPEKWPKPNLPHHRYDEIGRLVESLDTLLHASQRALEQRDQLQQVSTTDGLTGIANRRRFNTFYSQQFSHAQRTGEPISVIFIDIDYFKQFNDDYGHVMGDDTLRAVAHTLTDHVARSKDLVARYNGEKFACVLPGTDKQGATRVAQQLQRAIMNLAIPHAYSPVHHHLTVSMGLASLSPMAPTTPEVLLECAGQRLYQAKRLGRNRIEAGAAENVR</sequence>
<dbReference type="InterPro" id="IPR050469">
    <property type="entry name" value="Diguanylate_Cyclase"/>
</dbReference>
<dbReference type="Proteomes" id="UP000253204">
    <property type="component" value="Unassembled WGS sequence"/>
</dbReference>
<dbReference type="SUPFAM" id="SSF55073">
    <property type="entry name" value="Nucleotide cyclase"/>
    <property type="match status" value="1"/>
</dbReference>
<dbReference type="EC" id="2.7.7.65" evidence="2"/>
<dbReference type="InterPro" id="IPR029787">
    <property type="entry name" value="Nucleotide_cyclase"/>
</dbReference>
<protein>
    <recommendedName>
        <fullName evidence="2">diguanylate cyclase</fullName>
        <ecNumber evidence="2">2.7.7.65</ecNumber>
    </recommendedName>
</protein>
<evidence type="ECO:0000256" key="4">
    <source>
        <dbReference type="SAM" id="Phobius"/>
    </source>
</evidence>
<comment type="catalytic activity">
    <reaction evidence="3">
        <text>2 GTP = 3',3'-c-di-GMP + 2 diphosphate</text>
        <dbReference type="Rhea" id="RHEA:24898"/>
        <dbReference type="ChEBI" id="CHEBI:33019"/>
        <dbReference type="ChEBI" id="CHEBI:37565"/>
        <dbReference type="ChEBI" id="CHEBI:58805"/>
        <dbReference type="EC" id="2.7.7.65"/>
    </reaction>
</comment>
<feature type="transmembrane region" description="Helical" evidence="4">
    <location>
        <begin position="133"/>
        <end position="156"/>
    </location>
</feature>
<dbReference type="InterPro" id="IPR043128">
    <property type="entry name" value="Rev_trsase/Diguanyl_cyclase"/>
</dbReference>
<dbReference type="OrthoDB" id="9812260at2"/>
<name>A0A368U8I5_9GAMM</name>
<keyword evidence="7" id="KW-1185">Reference proteome</keyword>
<feature type="domain" description="GGDEF" evidence="5">
    <location>
        <begin position="249"/>
        <end position="386"/>
    </location>
</feature>
<dbReference type="PROSITE" id="PS50887">
    <property type="entry name" value="GGDEF"/>
    <property type="match status" value="1"/>
</dbReference>
<dbReference type="Pfam" id="PF00990">
    <property type="entry name" value="GGDEF"/>
    <property type="match status" value="1"/>
</dbReference>
<keyword evidence="4" id="KW-1133">Transmembrane helix</keyword>
<evidence type="ECO:0000259" key="5">
    <source>
        <dbReference type="PROSITE" id="PS50887"/>
    </source>
</evidence>
<accession>A0A368U8I5</accession>
<evidence type="ECO:0000313" key="7">
    <source>
        <dbReference type="Proteomes" id="UP000253204"/>
    </source>
</evidence>
<keyword evidence="4" id="KW-0812">Transmembrane</keyword>
<dbReference type="GO" id="GO:0043709">
    <property type="term" value="P:cell adhesion involved in single-species biofilm formation"/>
    <property type="evidence" value="ECO:0007669"/>
    <property type="project" value="TreeGrafter"/>
</dbReference>
<dbReference type="PANTHER" id="PTHR45138:SF9">
    <property type="entry name" value="DIGUANYLATE CYCLASE DGCM-RELATED"/>
    <property type="match status" value="1"/>
</dbReference>
<evidence type="ECO:0000256" key="1">
    <source>
        <dbReference type="ARBA" id="ARBA00001946"/>
    </source>
</evidence>
<comment type="caution">
    <text evidence="6">The sequence shown here is derived from an EMBL/GenBank/DDBJ whole genome shotgun (WGS) entry which is preliminary data.</text>
</comment>
<evidence type="ECO:0000313" key="6">
    <source>
        <dbReference type="EMBL" id="RCV92806.1"/>
    </source>
</evidence>
<dbReference type="InterPro" id="IPR000160">
    <property type="entry name" value="GGDEF_dom"/>
</dbReference>
<evidence type="ECO:0000256" key="3">
    <source>
        <dbReference type="ARBA" id="ARBA00034247"/>
    </source>
</evidence>
<dbReference type="GO" id="GO:0052621">
    <property type="term" value="F:diguanylate cyclase activity"/>
    <property type="evidence" value="ECO:0007669"/>
    <property type="project" value="UniProtKB-EC"/>
</dbReference>
<evidence type="ECO:0000256" key="2">
    <source>
        <dbReference type="ARBA" id="ARBA00012528"/>
    </source>
</evidence>
<gene>
    <name evidence="6" type="ORF">DU506_06100</name>
</gene>
<organism evidence="6 7">
    <name type="scientific">Vreelandella rituensis</name>
    <dbReference type="NCBI Taxonomy" id="2282306"/>
    <lineage>
        <taxon>Bacteria</taxon>
        <taxon>Pseudomonadati</taxon>
        <taxon>Pseudomonadota</taxon>
        <taxon>Gammaproteobacteria</taxon>
        <taxon>Oceanospirillales</taxon>
        <taxon>Halomonadaceae</taxon>
        <taxon>Vreelandella</taxon>
    </lineage>
</organism>